<dbReference type="PANTHER" id="PTHR30383">
    <property type="entry name" value="THIOESTERASE 1/PROTEASE 1/LYSOPHOSPHOLIPASE L1"/>
    <property type="match status" value="1"/>
</dbReference>
<dbReference type="KEGG" id="vg:63026875"/>
<dbReference type="CDD" id="cd00229">
    <property type="entry name" value="SGNH_hydrolase"/>
    <property type="match status" value="1"/>
</dbReference>
<dbReference type="Gene3D" id="3.40.50.1110">
    <property type="entry name" value="SGNH hydrolase"/>
    <property type="match status" value="1"/>
</dbReference>
<dbReference type="SUPFAM" id="SSF52266">
    <property type="entry name" value="SGNH hydrolase"/>
    <property type="match status" value="1"/>
</dbReference>
<dbReference type="GeneID" id="63026875"/>
<dbReference type="EMBL" id="MN586047">
    <property type="protein sequence ID" value="QGJ95806.1"/>
    <property type="molecule type" value="Genomic_DNA"/>
</dbReference>
<dbReference type="InterPro" id="IPR036514">
    <property type="entry name" value="SGNH_hydro_sf"/>
</dbReference>
<sequence length="410" mass="42099">MPYTRPTIVSGVTRATKAFFDNLLDGIDQNAPTGLDAHLHNFTAPNLRKARAALARVRNGGGDMRLLCGGDSTTGGAKASTAATYVAQKSYPHRLAELLNAHLIPAAPGLATPRGSSTAITADTRWNAGAGWAMNGWSNAYLGFGGKGANYRGTGVTGGPLTFQYPGVNADTFDVYYRRAPSSTTAGSFSAQATGGAAVNVDAAAVGGAPRIDKVTITAGAAATTNVVTILGLTDAKFVEIVNVVPRLSTKSQVLVGNAGISGSTTLDWTTYSSNQVANDFGGLGAIKAYAPDLTILDLGINDANALNAPVGDYIGRLQQIIAAAKVSGDVILKTMMPTAASVAATTAAREAEYVAAVLDLGLPVIDYFTRSAPGNDYLAAGMLNADGIHGTDLGYLDVAHTVFEALRSI</sequence>
<organism evidence="2 3">
    <name type="scientific">Gordonia phage EMoore</name>
    <dbReference type="NCBI Taxonomy" id="2656534"/>
    <lineage>
        <taxon>Viruses</taxon>
        <taxon>Duplodnaviria</taxon>
        <taxon>Heunggongvirae</taxon>
        <taxon>Uroviricota</taxon>
        <taxon>Caudoviricetes</taxon>
        <taxon>Stackebrandtviridae</taxon>
        <taxon>Schenleyvirinae</taxon>
        <taxon>Leonardvirus</taxon>
        <taxon>Leonardvirus emoore</taxon>
    </lineage>
</organism>
<dbReference type="PANTHER" id="PTHR30383:SF5">
    <property type="entry name" value="SGNH HYDROLASE-TYPE ESTERASE DOMAIN-CONTAINING PROTEIN"/>
    <property type="match status" value="1"/>
</dbReference>
<proteinExistence type="predicted"/>
<dbReference type="Proteomes" id="UP000425480">
    <property type="component" value="Segment"/>
</dbReference>
<accession>A0A649VTK9</accession>
<dbReference type="RefSeq" id="YP_010002326.1">
    <property type="nucleotide sequence ID" value="NC_053243.1"/>
</dbReference>
<evidence type="ECO:0000259" key="1">
    <source>
        <dbReference type="Pfam" id="PF13472"/>
    </source>
</evidence>
<keyword evidence="3" id="KW-1185">Reference proteome</keyword>
<evidence type="ECO:0000313" key="3">
    <source>
        <dbReference type="Proteomes" id="UP000425480"/>
    </source>
</evidence>
<dbReference type="InterPro" id="IPR051532">
    <property type="entry name" value="Ester_Hydrolysis_Enzymes"/>
</dbReference>
<dbReference type="InterPro" id="IPR013830">
    <property type="entry name" value="SGNH_hydro"/>
</dbReference>
<name>A0A649VTK9_9CAUD</name>
<dbReference type="GO" id="GO:0004622">
    <property type="term" value="F:phosphatidylcholine lysophospholipase activity"/>
    <property type="evidence" value="ECO:0007669"/>
    <property type="project" value="TreeGrafter"/>
</dbReference>
<gene>
    <name evidence="2" type="primary">20</name>
    <name evidence="2" type="ORF">SEA_EMOORE_20</name>
</gene>
<reference evidence="2 3" key="1">
    <citation type="submission" date="2019-10" db="EMBL/GenBank/DDBJ databases">
        <authorList>
            <person name="Case Z.W."/>
            <person name="Garlena R.A."/>
            <person name="Russell D.A."/>
            <person name="Pope W.H."/>
            <person name="Jacobs-Sera D."/>
            <person name="Hatfull G.F."/>
        </authorList>
    </citation>
    <scope>NUCLEOTIDE SEQUENCE [LARGE SCALE GENOMIC DNA]</scope>
</reference>
<protein>
    <submittedName>
        <fullName evidence="2">Hydrolase</fullName>
    </submittedName>
</protein>
<dbReference type="Pfam" id="PF13472">
    <property type="entry name" value="Lipase_GDSL_2"/>
    <property type="match status" value="1"/>
</dbReference>
<keyword evidence="2" id="KW-0378">Hydrolase</keyword>
<feature type="domain" description="SGNH hydrolase-type esterase" evidence="1">
    <location>
        <begin position="248"/>
        <end position="396"/>
    </location>
</feature>
<evidence type="ECO:0000313" key="2">
    <source>
        <dbReference type="EMBL" id="QGJ95806.1"/>
    </source>
</evidence>